<protein>
    <submittedName>
        <fullName evidence="2">Uncharacterized protein</fullName>
    </submittedName>
</protein>
<dbReference type="EMBL" id="MLAK01000068">
    <property type="protein sequence ID" value="OHT16817.1"/>
    <property type="molecule type" value="Genomic_DNA"/>
</dbReference>
<dbReference type="RefSeq" id="XP_068369953.1">
    <property type="nucleotide sequence ID" value="XM_068496912.1"/>
</dbReference>
<evidence type="ECO:0000256" key="1">
    <source>
        <dbReference type="SAM" id="MobiDB-lite"/>
    </source>
</evidence>
<gene>
    <name evidence="2" type="ORF">TRFO_12894</name>
</gene>
<sequence>MSKKGKSRSQSSEKLSEEQHDATLVNQTQSSSQSVSEEQAMILQSTHPFEKAGIANSKTLTVTQKAIICCININGGCSSENQILKFLRKHWQFIRKNSSKDYRDTANIRLLHINFRTRKSGLFLFVETEKGSGIWKCNTAPENMISTTMRFEDSLLELLKSNSEGFTIDEIVERSESFINAPGFFKELNDIDPEGRRRIRAMLAVKLHSKEVFKEETTQKWKMEMFRHEVSNKSKNITELPEYLKRFRMAELSSDELWKIIRKRPTEVK</sequence>
<evidence type="ECO:0000313" key="2">
    <source>
        <dbReference type="EMBL" id="OHT16817.1"/>
    </source>
</evidence>
<name>A0A1J4KZY5_9EUKA</name>
<reference evidence="2" key="1">
    <citation type="submission" date="2016-10" db="EMBL/GenBank/DDBJ databases">
        <authorList>
            <person name="Benchimol M."/>
            <person name="Almeida L.G."/>
            <person name="Vasconcelos A.T."/>
            <person name="Perreira-Neves A."/>
            <person name="Rosa I.A."/>
            <person name="Tasca T."/>
            <person name="Bogo M.R."/>
            <person name="de Souza W."/>
        </authorList>
    </citation>
    <scope>NUCLEOTIDE SEQUENCE [LARGE SCALE GENOMIC DNA]</scope>
    <source>
        <strain evidence="2">K</strain>
    </source>
</reference>
<feature type="compositionally biased region" description="Low complexity" evidence="1">
    <location>
        <begin position="27"/>
        <end position="39"/>
    </location>
</feature>
<feature type="region of interest" description="Disordered" evidence="1">
    <location>
        <begin position="1"/>
        <end position="40"/>
    </location>
</feature>
<evidence type="ECO:0000313" key="3">
    <source>
        <dbReference type="Proteomes" id="UP000179807"/>
    </source>
</evidence>
<dbReference type="AlphaFoldDB" id="A0A1J4KZY5"/>
<dbReference type="Proteomes" id="UP000179807">
    <property type="component" value="Unassembled WGS sequence"/>
</dbReference>
<accession>A0A1J4KZY5</accession>
<dbReference type="GeneID" id="94831616"/>
<comment type="caution">
    <text evidence="2">The sequence shown here is derived from an EMBL/GenBank/DDBJ whole genome shotgun (WGS) entry which is preliminary data.</text>
</comment>
<organism evidence="2 3">
    <name type="scientific">Tritrichomonas foetus</name>
    <dbReference type="NCBI Taxonomy" id="1144522"/>
    <lineage>
        <taxon>Eukaryota</taxon>
        <taxon>Metamonada</taxon>
        <taxon>Parabasalia</taxon>
        <taxon>Tritrichomonadida</taxon>
        <taxon>Tritrichomonadidae</taxon>
        <taxon>Tritrichomonas</taxon>
    </lineage>
</organism>
<keyword evidence="3" id="KW-1185">Reference proteome</keyword>
<dbReference type="VEuPathDB" id="TrichDB:TRFO_12894"/>
<dbReference type="OrthoDB" id="10635587at2759"/>
<proteinExistence type="predicted"/>